<keyword evidence="12" id="KW-1185">Reference proteome</keyword>
<keyword evidence="8" id="KW-1133">Transmembrane helix</keyword>
<gene>
    <name evidence="11" type="ORF">PVAND_011853</name>
</gene>
<evidence type="ECO:0000259" key="10">
    <source>
        <dbReference type="PROSITE" id="PS51456"/>
    </source>
</evidence>
<dbReference type="InterPro" id="IPR000048">
    <property type="entry name" value="IQ_motif_EF-hand-BS"/>
</dbReference>
<dbReference type="PROSITE" id="PS51456">
    <property type="entry name" value="MYOSIN_MOTOR"/>
    <property type="match status" value="1"/>
</dbReference>
<feature type="compositionally biased region" description="Basic and acidic residues" evidence="7">
    <location>
        <begin position="1924"/>
        <end position="1941"/>
    </location>
</feature>
<feature type="compositionally biased region" description="Pro residues" evidence="7">
    <location>
        <begin position="1656"/>
        <end position="1665"/>
    </location>
</feature>
<dbReference type="InterPro" id="IPR051567">
    <property type="entry name" value="Unconventional_Myosin_ATPase"/>
</dbReference>
<dbReference type="SMART" id="SM00242">
    <property type="entry name" value="MYSc"/>
    <property type="match status" value="1"/>
</dbReference>
<keyword evidence="2 5" id="KW-0067">ATP-binding</keyword>
<dbReference type="SMART" id="SM00015">
    <property type="entry name" value="IQ"/>
    <property type="match status" value="3"/>
</dbReference>
<feature type="compositionally biased region" description="Basic and acidic residues" evidence="7">
    <location>
        <begin position="2010"/>
        <end position="2019"/>
    </location>
</feature>
<dbReference type="OrthoDB" id="8182952at2759"/>
<dbReference type="InterPro" id="IPR038185">
    <property type="entry name" value="MyTH4_dom_sf"/>
</dbReference>
<feature type="compositionally biased region" description="Polar residues" evidence="7">
    <location>
        <begin position="2020"/>
        <end position="2031"/>
    </location>
</feature>
<dbReference type="InterPro" id="IPR001609">
    <property type="entry name" value="Myosin_head_motor_dom-like"/>
</dbReference>
<proteinExistence type="inferred from homology"/>
<dbReference type="PROSITE" id="PS50096">
    <property type="entry name" value="IQ"/>
    <property type="match status" value="2"/>
</dbReference>
<dbReference type="InterPro" id="IPR011993">
    <property type="entry name" value="PH-like_dom_sf"/>
</dbReference>
<keyword evidence="3 5" id="KW-0518">Myosin</keyword>
<dbReference type="GO" id="GO:0005524">
    <property type="term" value="F:ATP binding"/>
    <property type="evidence" value="ECO:0007669"/>
    <property type="project" value="UniProtKB-UniRule"/>
</dbReference>
<keyword evidence="8" id="KW-0812">Transmembrane</keyword>
<evidence type="ECO:0000313" key="12">
    <source>
        <dbReference type="Proteomes" id="UP001107558"/>
    </source>
</evidence>
<evidence type="ECO:0000259" key="9">
    <source>
        <dbReference type="PROSITE" id="PS51016"/>
    </source>
</evidence>
<dbReference type="PRINTS" id="PR00193">
    <property type="entry name" value="MYOSINHEAVY"/>
</dbReference>
<dbReference type="Gene3D" id="1.20.5.190">
    <property type="match status" value="1"/>
</dbReference>
<feature type="compositionally biased region" description="Basic and acidic residues" evidence="7">
    <location>
        <begin position="1949"/>
        <end position="1961"/>
    </location>
</feature>
<keyword evidence="5" id="KW-0009">Actin-binding</keyword>
<dbReference type="PROSITE" id="PS51016">
    <property type="entry name" value="MYTH4"/>
    <property type="match status" value="1"/>
</dbReference>
<evidence type="ECO:0000256" key="4">
    <source>
        <dbReference type="ARBA" id="ARBA00023175"/>
    </source>
</evidence>
<feature type="domain" description="Myosin motor" evidence="10">
    <location>
        <begin position="184"/>
        <end position="826"/>
    </location>
</feature>
<dbReference type="SUPFAM" id="SSF52540">
    <property type="entry name" value="P-loop containing nucleoside triphosphate hydrolases"/>
    <property type="match status" value="1"/>
</dbReference>
<dbReference type="PANTHER" id="PTHR22692:SF26">
    <property type="entry name" value="SH3 DOMAIN-CONTAINING PROTEIN"/>
    <property type="match status" value="1"/>
</dbReference>
<dbReference type="GO" id="GO:0005737">
    <property type="term" value="C:cytoplasm"/>
    <property type="evidence" value="ECO:0007669"/>
    <property type="project" value="UniProtKB-ARBA"/>
</dbReference>
<feature type="region of interest" description="Actin-binding" evidence="5">
    <location>
        <begin position="705"/>
        <end position="727"/>
    </location>
</feature>
<feature type="compositionally biased region" description="Polar residues" evidence="7">
    <location>
        <begin position="1762"/>
        <end position="1772"/>
    </location>
</feature>
<feature type="region of interest" description="Disordered" evidence="7">
    <location>
        <begin position="670"/>
        <end position="689"/>
    </location>
</feature>
<feature type="region of interest" description="Disordered" evidence="7">
    <location>
        <begin position="1614"/>
        <end position="1667"/>
    </location>
</feature>
<name>A0A9J6CKP3_POLVA</name>
<protein>
    <recommendedName>
        <fullName evidence="13">Unconventional myosin-XV</fullName>
    </recommendedName>
</protein>
<feature type="binding site" evidence="5">
    <location>
        <begin position="278"/>
        <end position="285"/>
    </location>
    <ligand>
        <name>ATP</name>
        <dbReference type="ChEBI" id="CHEBI:30616"/>
    </ligand>
</feature>
<dbReference type="Pfam" id="PF00612">
    <property type="entry name" value="IQ"/>
    <property type="match status" value="1"/>
</dbReference>
<feature type="region of interest" description="Disordered" evidence="7">
    <location>
        <begin position="1917"/>
        <end position="2031"/>
    </location>
</feature>
<dbReference type="Gene3D" id="1.25.40.530">
    <property type="entry name" value="MyTH4 domain"/>
    <property type="match status" value="1"/>
</dbReference>
<keyword evidence="8" id="KW-0472">Membrane</keyword>
<dbReference type="InterPro" id="IPR027417">
    <property type="entry name" value="P-loop_NTPase"/>
</dbReference>
<feature type="domain" description="MyTH4" evidence="9">
    <location>
        <begin position="999"/>
        <end position="1147"/>
    </location>
</feature>
<dbReference type="GO" id="GO:0016459">
    <property type="term" value="C:myosin complex"/>
    <property type="evidence" value="ECO:0007669"/>
    <property type="project" value="UniProtKB-KW"/>
</dbReference>
<dbReference type="GO" id="GO:0003779">
    <property type="term" value="F:actin binding"/>
    <property type="evidence" value="ECO:0007669"/>
    <property type="project" value="UniProtKB-KW"/>
</dbReference>
<dbReference type="Gene3D" id="2.30.29.30">
    <property type="entry name" value="Pleckstrin-homology domain (PH domain)/Phosphotyrosine-binding domain (PTB)"/>
    <property type="match status" value="1"/>
</dbReference>
<dbReference type="Pfam" id="PF00063">
    <property type="entry name" value="Myosin_head"/>
    <property type="match status" value="2"/>
</dbReference>
<evidence type="ECO:0000256" key="1">
    <source>
        <dbReference type="ARBA" id="ARBA00022741"/>
    </source>
</evidence>
<feature type="region of interest" description="Disordered" evidence="7">
    <location>
        <begin position="1244"/>
        <end position="1276"/>
    </location>
</feature>
<dbReference type="InterPro" id="IPR000857">
    <property type="entry name" value="MyTH4_dom"/>
</dbReference>
<comment type="caution">
    <text evidence="11">The sequence shown here is derived from an EMBL/GenBank/DDBJ whole genome shotgun (WGS) entry which is preliminary data.</text>
</comment>
<evidence type="ECO:0000256" key="2">
    <source>
        <dbReference type="ARBA" id="ARBA00022840"/>
    </source>
</evidence>
<evidence type="ECO:0000256" key="6">
    <source>
        <dbReference type="SAM" id="Coils"/>
    </source>
</evidence>
<evidence type="ECO:0000313" key="11">
    <source>
        <dbReference type="EMBL" id="KAG5682504.1"/>
    </source>
</evidence>
<evidence type="ECO:0000256" key="3">
    <source>
        <dbReference type="ARBA" id="ARBA00023123"/>
    </source>
</evidence>
<dbReference type="GO" id="GO:0003774">
    <property type="term" value="F:cytoskeletal motor activity"/>
    <property type="evidence" value="ECO:0007669"/>
    <property type="project" value="UniProtKB-UniRule"/>
</dbReference>
<dbReference type="EMBL" id="JADBJN010000001">
    <property type="protein sequence ID" value="KAG5682504.1"/>
    <property type="molecule type" value="Genomic_DNA"/>
</dbReference>
<dbReference type="Proteomes" id="UP001107558">
    <property type="component" value="Chromosome 1"/>
</dbReference>
<evidence type="ECO:0000256" key="5">
    <source>
        <dbReference type="PROSITE-ProRule" id="PRU00782"/>
    </source>
</evidence>
<evidence type="ECO:0000256" key="8">
    <source>
        <dbReference type="SAM" id="Phobius"/>
    </source>
</evidence>
<evidence type="ECO:0008006" key="13">
    <source>
        <dbReference type="Google" id="ProtNLM"/>
    </source>
</evidence>
<dbReference type="InterPro" id="IPR059004">
    <property type="entry name" value="MYO15"/>
</dbReference>
<feature type="compositionally biased region" description="Low complexity" evidence="7">
    <location>
        <begin position="1623"/>
        <end position="1638"/>
    </location>
</feature>
<evidence type="ECO:0000256" key="7">
    <source>
        <dbReference type="SAM" id="MobiDB-lite"/>
    </source>
</evidence>
<accession>A0A9J6CKP3</accession>
<keyword evidence="6" id="KW-0175">Coiled coil</keyword>
<organism evidence="11 12">
    <name type="scientific">Polypedilum vanderplanki</name>
    <name type="common">Sleeping chironomid midge</name>
    <dbReference type="NCBI Taxonomy" id="319348"/>
    <lineage>
        <taxon>Eukaryota</taxon>
        <taxon>Metazoa</taxon>
        <taxon>Ecdysozoa</taxon>
        <taxon>Arthropoda</taxon>
        <taxon>Hexapoda</taxon>
        <taxon>Insecta</taxon>
        <taxon>Pterygota</taxon>
        <taxon>Neoptera</taxon>
        <taxon>Endopterygota</taxon>
        <taxon>Diptera</taxon>
        <taxon>Nematocera</taxon>
        <taxon>Chironomoidea</taxon>
        <taxon>Chironomidae</taxon>
        <taxon>Chironominae</taxon>
        <taxon>Polypedilum</taxon>
        <taxon>Polypedilum</taxon>
    </lineage>
</organism>
<dbReference type="FunFam" id="1.10.10.820:FF:000011">
    <property type="entry name" value="Myosin 10A, isoform C"/>
    <property type="match status" value="1"/>
</dbReference>
<dbReference type="Gene3D" id="3.40.850.10">
    <property type="entry name" value="Kinesin motor domain"/>
    <property type="match status" value="2"/>
</dbReference>
<dbReference type="Gene3D" id="1.10.10.820">
    <property type="match status" value="1"/>
</dbReference>
<feature type="region of interest" description="Disordered" evidence="7">
    <location>
        <begin position="1745"/>
        <end position="1792"/>
    </location>
</feature>
<keyword evidence="1 5" id="KW-0547">Nucleotide-binding</keyword>
<dbReference type="SMART" id="SM00139">
    <property type="entry name" value="MyTH4"/>
    <property type="match status" value="1"/>
</dbReference>
<reference evidence="11" key="1">
    <citation type="submission" date="2021-03" db="EMBL/GenBank/DDBJ databases">
        <title>Chromosome level genome of the anhydrobiotic midge Polypedilum vanderplanki.</title>
        <authorList>
            <person name="Yoshida Y."/>
            <person name="Kikawada T."/>
            <person name="Gusev O."/>
        </authorList>
    </citation>
    <scope>NUCLEOTIDE SEQUENCE</scope>
    <source>
        <strain evidence="11">NIAS01</strain>
        <tissue evidence="11">Whole body or cell culture</tissue>
    </source>
</reference>
<dbReference type="Gene3D" id="6.20.240.20">
    <property type="match status" value="1"/>
</dbReference>
<dbReference type="PANTHER" id="PTHR22692">
    <property type="entry name" value="MYOSIN VII, XV"/>
    <property type="match status" value="1"/>
</dbReference>
<feature type="coiled-coil region" evidence="6">
    <location>
        <begin position="899"/>
        <end position="928"/>
    </location>
</feature>
<dbReference type="InterPro" id="IPR036961">
    <property type="entry name" value="Kinesin_motor_dom_sf"/>
</dbReference>
<sequence>MSESLTPQQNQNLQPGDLVWFDANLSFPLPGEIVEVHRAAQIVIVSATIDGKNCKMFYLESWQKGSTPSPSASLFLLSPRLRRRQRVPKMEELEEYKHYINDSSSNNDDDDKSEATTAGVLITEKANKLKKKRKDYKFHWKSRYPPTVKKLSTLCSDVLAKHPQTFTLSMTDGTFMPRQDLGKNGVEDLTQITDLHEASLLWNLRLRYDNLYSNGIYTYCGSILIAVNPYKMYPDLYGLEMAKKYTGMPLGSLPPHLFAIGEAAHSALPSAQVVCISGESGSGKTESTKLVMQYLAAIASGGSSSASAIITEQILEANPILEAFGNAITSKNDNSSRFGKYLEIYFKNGAIIGARITQYLLEKSRIVMQAQGERNYHVFYELLGGLTEAERSKYGLLEADKYFYLNQGNSDCSPSGRVDWNSLQGAMQVLGLSESEREGIVRVLASILHLGNIYFHRRQLKHGSEAVELGSNAEVKWAAHLLQVESDGLLRSLTSRITETRSEVLFTPLTIDQALDTRDAFAKALYSGLFSWLVSRINSIIHKGGTHDAHRISILDIFGFECMAENSFEQLCINYANESLHLYFNKHIFKLEQAEYAKERLEWMQLGWEDNLPEIVVGGQEFGINHYAGQVWYTVEGFLEKNRDALRHDILELLSSSNEPLVEEMTKQLKAQRDHGKTLPRGANGRFVTMKPRTPTVSARFSDQLQTLMATMAKCNPWFVRCIKPNNDKQALRMDMPCVLNQLRYLGMLDTVRIRQKGYPVRLKFQHFVDRYRHAMKKPIPRGIPYRDICRLILETIPQATDEYQIGATRVFIREKLHRILENNRAGRLKNAAIVIQRNVRTLLSKRKKTRQQHSAIIIQRNWRRYIEEKRYNDLKRGVIKAQALFRGRKERKRYAKIKNELKRRRDVEKIQKERMVQRMQKEQIQERNQIIHLDVPAELAFIFSKIDNWLPVHGDRHLVKVLGTIPGPMKNADLPNDLDQFAFGKFSSVYCNGIQLQARKDPINTPFLSRAASKDQDFQDAVSIFKFILRWTGDSTLDGNKDKALADYIVHKGLSSKGLRDEILVQLCNQAYHTDEQHANRIWQLMSHCLSSFQPGAAFSKYLMKFINDNAPSPLREMMLKKLLRTNSQSPARVYPPTWLEWRATSRQSDIALGLVFPDNSLQTVAIDQWTTCEEAAGLSLAMITNGFQTQGWSVVMEDNGIITDTCGLDYVLDLIGEKELLPAFPANKNDLFKSKKPLGVTSMRLSENEPSSPVKKRPQNKPPDPPYQRNSTTNNDIIVSTDQIITRSKNEKIEREEIHAIYAQRKEPITPNRKTSIDLLSRSSALNERYFEIEKSRSRSLDNLLNEGGEAVTSPPEIAVEPLSDLGLSRDSRLNERYHSVERLAPLKQPAPRHLKPPSMKTRPLDNYGKFIERNEMLIRSSAMSDTSEAPSLASHVRRLRVPSQASDVDQFLDDLFSPVLDTQLDELSDARSLAASIRGGDMNDFRIYSEAPLILNDDINALENVNLLCRVIKGGGSDEDLNLGRSKSPVLQDESFDEYITDLFQPIFLNENIRNLAEKEELVDAIKGGSEESSYQTQVQRAFLESAMQQNLHIQQQLAAQNQALQNLLSQQGENGEKQTSSTSTKVVTKTMSSSYNEQSKSRKISSDSSFSVPPPPPPMPPENLWADPLEVRPFIDPYGRAKTVRIGKWRWPPPSSDQTDTAEDFISFKMRQNQRKMTPQSQQHFVINSDTVEWEEFDLSSSSAANVEKSKERFKSEPQLNKVNTPASRVQKRSFDIGAERPQPGSVGKLKLSSEMRQRLEQVTAGHSVRSTNSNKSEMPAKLDDARRMMLEQQLGGIGVRNQVQKMDVGKVQKPFMPPPSIPAPPPPIRPNNIKEKIPSFVQRHERDTFGVKDFNDSWGRAEAAKIDAMYDPNRRSRSHSRERENFSESVWDRSEVEGPPSNDEQFRSNFRDKTRQSELTQIQRERESNLVYQPKHSDKQQKLSSSTAANEKATFKSHMFSQKSAQERERDRKTSSSTVPSLQQKFNGMSDDSEFVIDDFAQPSIPKPVLAPMLKSPASCLTYNNRVDWKLRVKKEVFRPNEQIGPPIILDLLFAQIITDLNGPCLRVSQKEKRQALSLLNSHGIANLDNIKGQVRSIVKRQLVDMARTWPLYFSRLFIVNGSPQFPDVSILAVHQSGIFLGRRESDNLVVLKPILFNDLQNAITLPRPQALQLNLRNGNRYALHASRAQAIQNMIQSFLQEFKLVSLIFAFIFIDIEIFILLPIYCNDFALNCVCIIELAYFSYCLDKYYDKKIINNFYIRLQMK</sequence>
<dbReference type="Pfam" id="PF00784">
    <property type="entry name" value="MyTH4"/>
    <property type="match status" value="1"/>
</dbReference>
<comment type="similarity">
    <text evidence="5">Belongs to the TRAFAC class myosin-kinesin ATPase superfamily. Myosin family.</text>
</comment>
<dbReference type="Gene3D" id="1.20.120.720">
    <property type="entry name" value="Myosin VI head, motor domain, U50 subdomain"/>
    <property type="match status" value="2"/>
</dbReference>
<keyword evidence="4 5" id="KW-0505">Motor protein</keyword>
<dbReference type="Pfam" id="PF26570">
    <property type="entry name" value="MYO15"/>
    <property type="match status" value="1"/>
</dbReference>
<feature type="transmembrane region" description="Helical" evidence="8">
    <location>
        <begin position="2250"/>
        <end position="2268"/>
    </location>
</feature>
<dbReference type="Gene3D" id="1.20.58.530">
    <property type="match status" value="2"/>
</dbReference>